<evidence type="ECO:0000313" key="3">
    <source>
        <dbReference type="Proteomes" id="UP000316621"/>
    </source>
</evidence>
<feature type="chain" id="PRO_5021456055" description="Apple domain-containing protein" evidence="1">
    <location>
        <begin position="36"/>
        <end position="99"/>
    </location>
</feature>
<sequence length="99" mass="10901">MTRRRSCCTSAHFSCSLLFLVVIAFISGGGRGVSAQKCTGKIIGINGTFDDCVKECQTYCSRIYGLQDLISWECNIEQSATTYTESSTYTEVCHCCRAD</sequence>
<keyword evidence="3" id="KW-1185">Reference proteome</keyword>
<gene>
    <name evidence="2" type="ORF">C5167_047640</name>
</gene>
<dbReference type="EMBL" id="CM010725">
    <property type="protein sequence ID" value="RZC84857.1"/>
    <property type="molecule type" value="Genomic_DNA"/>
</dbReference>
<accession>A0A4Y7LIT3</accession>
<proteinExistence type="predicted"/>
<evidence type="ECO:0000256" key="1">
    <source>
        <dbReference type="SAM" id="SignalP"/>
    </source>
</evidence>
<dbReference type="Gramene" id="RZC84857">
    <property type="protein sequence ID" value="RZC84857"/>
    <property type="gene ID" value="C5167_047640"/>
</dbReference>
<dbReference type="Proteomes" id="UP000316621">
    <property type="component" value="Chromosome 11"/>
</dbReference>
<name>A0A4Y7LIT3_PAPSO</name>
<protein>
    <recommendedName>
        <fullName evidence="4">Apple domain-containing protein</fullName>
    </recommendedName>
</protein>
<dbReference type="AlphaFoldDB" id="A0A4Y7LIT3"/>
<keyword evidence="1" id="KW-0732">Signal</keyword>
<reference evidence="2 3" key="1">
    <citation type="journal article" date="2018" name="Science">
        <title>The opium poppy genome and morphinan production.</title>
        <authorList>
            <person name="Guo L."/>
            <person name="Winzer T."/>
            <person name="Yang X."/>
            <person name="Li Y."/>
            <person name="Ning Z."/>
            <person name="He Z."/>
            <person name="Teodor R."/>
            <person name="Lu Y."/>
            <person name="Bowser T.A."/>
            <person name="Graham I.A."/>
            <person name="Ye K."/>
        </authorList>
    </citation>
    <scope>NUCLEOTIDE SEQUENCE [LARGE SCALE GENOMIC DNA]</scope>
    <source>
        <strain evidence="3">cv. HN1</strain>
        <tissue evidence="2">Leaves</tissue>
    </source>
</reference>
<evidence type="ECO:0008006" key="4">
    <source>
        <dbReference type="Google" id="ProtNLM"/>
    </source>
</evidence>
<feature type="signal peptide" evidence="1">
    <location>
        <begin position="1"/>
        <end position="35"/>
    </location>
</feature>
<organism evidence="2 3">
    <name type="scientific">Papaver somniferum</name>
    <name type="common">Opium poppy</name>
    <dbReference type="NCBI Taxonomy" id="3469"/>
    <lineage>
        <taxon>Eukaryota</taxon>
        <taxon>Viridiplantae</taxon>
        <taxon>Streptophyta</taxon>
        <taxon>Embryophyta</taxon>
        <taxon>Tracheophyta</taxon>
        <taxon>Spermatophyta</taxon>
        <taxon>Magnoliopsida</taxon>
        <taxon>Ranunculales</taxon>
        <taxon>Papaveraceae</taxon>
        <taxon>Papaveroideae</taxon>
        <taxon>Papaver</taxon>
    </lineage>
</organism>
<evidence type="ECO:0000313" key="2">
    <source>
        <dbReference type="EMBL" id="RZC84857.1"/>
    </source>
</evidence>